<comment type="caution">
    <text evidence="13">The sequence shown here is derived from an EMBL/GenBank/DDBJ whole genome shotgun (WGS) entry which is preliminary data.</text>
</comment>
<feature type="transmembrane region" description="Helical" evidence="11">
    <location>
        <begin position="574"/>
        <end position="594"/>
    </location>
</feature>
<keyword evidence="4 11" id="KW-1133">Transmembrane helix</keyword>
<dbReference type="PROSITE" id="PS51005">
    <property type="entry name" value="NAC"/>
    <property type="match status" value="1"/>
</dbReference>
<dbReference type="SUPFAM" id="SSF101941">
    <property type="entry name" value="NAC domain"/>
    <property type="match status" value="1"/>
</dbReference>
<feature type="domain" description="NAC" evidence="12">
    <location>
        <begin position="9"/>
        <end position="164"/>
    </location>
</feature>
<dbReference type="GO" id="GO:0000976">
    <property type="term" value="F:transcription cis-regulatory region binding"/>
    <property type="evidence" value="ECO:0007669"/>
    <property type="project" value="UniProtKB-ARBA"/>
</dbReference>
<gene>
    <name evidence="13" type="ORF">K2173_003556</name>
</gene>
<name>A0AAV8TBP6_9ROSI</name>
<keyword evidence="14" id="KW-1185">Reference proteome</keyword>
<evidence type="ECO:0000259" key="12">
    <source>
        <dbReference type="PROSITE" id="PS51005"/>
    </source>
</evidence>
<protein>
    <recommendedName>
        <fullName evidence="12">NAC domain-containing protein</fullName>
    </recommendedName>
</protein>
<dbReference type="GO" id="GO:0016020">
    <property type="term" value="C:membrane"/>
    <property type="evidence" value="ECO:0007669"/>
    <property type="project" value="UniProtKB-SubCell"/>
</dbReference>
<evidence type="ECO:0000256" key="11">
    <source>
        <dbReference type="SAM" id="Phobius"/>
    </source>
</evidence>
<evidence type="ECO:0000256" key="6">
    <source>
        <dbReference type="ARBA" id="ARBA00023125"/>
    </source>
</evidence>
<evidence type="ECO:0000313" key="13">
    <source>
        <dbReference type="EMBL" id="KAJ8763774.1"/>
    </source>
</evidence>
<evidence type="ECO:0000256" key="9">
    <source>
        <dbReference type="ARBA" id="ARBA00023163"/>
    </source>
</evidence>
<dbReference type="EMBL" id="JAIWQS010000005">
    <property type="protein sequence ID" value="KAJ8763774.1"/>
    <property type="molecule type" value="Genomic_DNA"/>
</dbReference>
<accession>A0AAV8TBP6</accession>
<dbReference type="GO" id="GO:0005634">
    <property type="term" value="C:nucleus"/>
    <property type="evidence" value="ECO:0007669"/>
    <property type="project" value="UniProtKB-SubCell"/>
</dbReference>
<evidence type="ECO:0000256" key="3">
    <source>
        <dbReference type="ARBA" id="ARBA00022692"/>
    </source>
</evidence>
<evidence type="ECO:0000256" key="1">
    <source>
        <dbReference type="ARBA" id="ARBA00004123"/>
    </source>
</evidence>
<dbReference type="InterPro" id="IPR036093">
    <property type="entry name" value="NAC_dom_sf"/>
</dbReference>
<keyword evidence="10" id="KW-0539">Nucleus</keyword>
<comment type="subcellular location">
    <subcellularLocation>
        <location evidence="2">Membrane</location>
        <topology evidence="2">Single-pass membrane protein</topology>
    </subcellularLocation>
    <subcellularLocation>
        <location evidence="1">Nucleus</location>
    </subcellularLocation>
</comment>
<evidence type="ECO:0000256" key="7">
    <source>
        <dbReference type="ARBA" id="ARBA00023136"/>
    </source>
</evidence>
<sequence>MGAMSMESLPLGFRFRPTDEELINHYLRHKINGRIPEVQVIPEIDVCKWEPWDLPGLSLIKTDDPEWFFFCPRDRKYPNGHRSNRATGAGYWKATGKDRTIKSRKSGYNSNLIGMKKTLVFYRGRAPKGKRTNWIMHEYRATEKDVDGNAPGQRAFVLCRLFRKPEETVDVIRYDEVDQNRLFPGTFKSFQEMQISESDVQVIKQPEGIETSVNAVVPSESCGNSRDVEDHGAAAAEAYSLLDGNSGDFDYELFSPVQSHIYGDLPHCTDSPYANDLNCFHFHDRTNGLNASLSELWDAFNKNDECSFEELISQKEFNDQNDNKLGGRMPLGNFHYGNDFTYIYEQADEAQMQMGASMPVNKQIDGKEQSPMQSPFGSCQVQAPLFRTQLGSGDVDGILNNPDVLSVNSAMGSSSGAFTCMKIDPVNFGSGVRGAGIKIRTRQPPVLPYSDKFPAQGTALRRIRMERYALMESDDRSWSNDVSNIENKEETAVEVIGIREEVSTYDEQHKKKPVDTINKCGEITAETFANLRLRARREDMLRSTVDAESFSSKTELSTKLDSAPPANRGHSSSAVYIISISVVLIVFVAFVGIWKTLKL</sequence>
<evidence type="ECO:0000256" key="5">
    <source>
        <dbReference type="ARBA" id="ARBA00023015"/>
    </source>
</evidence>
<dbReference type="InterPro" id="IPR003441">
    <property type="entry name" value="NAC-dom"/>
</dbReference>
<reference evidence="13 14" key="1">
    <citation type="submission" date="2021-09" db="EMBL/GenBank/DDBJ databases">
        <title>Genomic insights and catalytic innovation underlie evolution of tropane alkaloids biosynthesis.</title>
        <authorList>
            <person name="Wang Y.-J."/>
            <person name="Tian T."/>
            <person name="Huang J.-P."/>
            <person name="Huang S.-X."/>
        </authorList>
    </citation>
    <scope>NUCLEOTIDE SEQUENCE [LARGE SCALE GENOMIC DNA]</scope>
    <source>
        <strain evidence="13">KIB-2018</strain>
        <tissue evidence="13">Leaf</tissue>
    </source>
</reference>
<keyword evidence="7 11" id="KW-0472">Membrane</keyword>
<evidence type="ECO:0000256" key="8">
    <source>
        <dbReference type="ARBA" id="ARBA00023159"/>
    </source>
</evidence>
<keyword evidence="8" id="KW-0010">Activator</keyword>
<dbReference type="GO" id="GO:0006355">
    <property type="term" value="P:regulation of DNA-templated transcription"/>
    <property type="evidence" value="ECO:0007669"/>
    <property type="project" value="InterPro"/>
</dbReference>
<keyword evidence="9" id="KW-0804">Transcription</keyword>
<evidence type="ECO:0000256" key="10">
    <source>
        <dbReference type="ARBA" id="ARBA00023242"/>
    </source>
</evidence>
<evidence type="ECO:0000256" key="2">
    <source>
        <dbReference type="ARBA" id="ARBA00004167"/>
    </source>
</evidence>
<evidence type="ECO:0000313" key="14">
    <source>
        <dbReference type="Proteomes" id="UP001159364"/>
    </source>
</evidence>
<keyword evidence="5" id="KW-0805">Transcription regulation</keyword>
<dbReference type="PANTHER" id="PTHR31744:SF216">
    <property type="entry name" value="NAC TRANSCRIPTION FACTOR"/>
    <property type="match status" value="1"/>
</dbReference>
<dbReference type="Gene3D" id="2.170.150.80">
    <property type="entry name" value="NAC domain"/>
    <property type="match status" value="1"/>
</dbReference>
<evidence type="ECO:0000256" key="4">
    <source>
        <dbReference type="ARBA" id="ARBA00022989"/>
    </source>
</evidence>
<dbReference type="FunFam" id="2.170.150.80:FF:000002">
    <property type="entry name" value="Nac domain-containing protein 86"/>
    <property type="match status" value="1"/>
</dbReference>
<dbReference type="Proteomes" id="UP001159364">
    <property type="component" value="Linkage Group LG05"/>
</dbReference>
<dbReference type="Pfam" id="PF02365">
    <property type="entry name" value="NAM"/>
    <property type="match status" value="1"/>
</dbReference>
<keyword evidence="3 11" id="KW-0812">Transmembrane</keyword>
<keyword evidence="6" id="KW-0238">DNA-binding</keyword>
<proteinExistence type="predicted"/>
<organism evidence="13 14">
    <name type="scientific">Erythroxylum novogranatense</name>
    <dbReference type="NCBI Taxonomy" id="1862640"/>
    <lineage>
        <taxon>Eukaryota</taxon>
        <taxon>Viridiplantae</taxon>
        <taxon>Streptophyta</taxon>
        <taxon>Embryophyta</taxon>
        <taxon>Tracheophyta</taxon>
        <taxon>Spermatophyta</taxon>
        <taxon>Magnoliopsida</taxon>
        <taxon>eudicotyledons</taxon>
        <taxon>Gunneridae</taxon>
        <taxon>Pentapetalae</taxon>
        <taxon>rosids</taxon>
        <taxon>fabids</taxon>
        <taxon>Malpighiales</taxon>
        <taxon>Erythroxylaceae</taxon>
        <taxon>Erythroxylum</taxon>
    </lineage>
</organism>
<dbReference type="PANTHER" id="PTHR31744">
    <property type="entry name" value="PROTEIN CUP-SHAPED COTYLEDON 2-RELATED"/>
    <property type="match status" value="1"/>
</dbReference>
<dbReference type="AlphaFoldDB" id="A0AAV8TBP6"/>